<evidence type="ECO:0000313" key="5">
    <source>
        <dbReference type="Proteomes" id="UP001174934"/>
    </source>
</evidence>
<feature type="domain" description="DNA2/NAM7 helicase-like C-terminal" evidence="3">
    <location>
        <begin position="264"/>
        <end position="473"/>
    </location>
</feature>
<dbReference type="AlphaFoldDB" id="A0AA39WB26"/>
<dbReference type="Proteomes" id="UP001174934">
    <property type="component" value="Unassembled WGS sequence"/>
</dbReference>
<dbReference type="PANTHER" id="PTHR10887:SF495">
    <property type="entry name" value="HELICASE SENATAXIN ISOFORM X1-RELATED"/>
    <property type="match status" value="1"/>
</dbReference>
<dbReference type="InterPro" id="IPR041677">
    <property type="entry name" value="DNA2/NAM7_AAA_11"/>
</dbReference>
<evidence type="ECO:0000256" key="1">
    <source>
        <dbReference type="SAM" id="MobiDB-lite"/>
    </source>
</evidence>
<evidence type="ECO:0000259" key="2">
    <source>
        <dbReference type="Pfam" id="PF13086"/>
    </source>
</evidence>
<name>A0AA39WB26_9PEZI</name>
<organism evidence="4 5">
    <name type="scientific">Bombardia bombarda</name>
    <dbReference type="NCBI Taxonomy" id="252184"/>
    <lineage>
        <taxon>Eukaryota</taxon>
        <taxon>Fungi</taxon>
        <taxon>Dikarya</taxon>
        <taxon>Ascomycota</taxon>
        <taxon>Pezizomycotina</taxon>
        <taxon>Sordariomycetes</taxon>
        <taxon>Sordariomycetidae</taxon>
        <taxon>Sordariales</taxon>
        <taxon>Lasiosphaeriaceae</taxon>
        <taxon>Bombardia</taxon>
    </lineage>
</organism>
<dbReference type="EMBL" id="JAULSR010000008">
    <property type="protein sequence ID" value="KAK0613122.1"/>
    <property type="molecule type" value="Genomic_DNA"/>
</dbReference>
<dbReference type="SUPFAM" id="SSF52540">
    <property type="entry name" value="P-loop containing nucleoside triphosphate hydrolases"/>
    <property type="match status" value="1"/>
</dbReference>
<feature type="domain" description="DNA2/NAM7 helicase helicase" evidence="2">
    <location>
        <begin position="4"/>
        <end position="252"/>
    </location>
</feature>
<feature type="region of interest" description="Disordered" evidence="1">
    <location>
        <begin position="103"/>
        <end position="128"/>
    </location>
</feature>
<proteinExistence type="predicted"/>
<dbReference type="PANTHER" id="PTHR10887">
    <property type="entry name" value="DNA2/NAM7 HELICASE FAMILY"/>
    <property type="match status" value="1"/>
</dbReference>
<comment type="caution">
    <text evidence="4">The sequence shown here is derived from an EMBL/GenBank/DDBJ whole genome shotgun (WGS) entry which is preliminary data.</text>
</comment>
<protein>
    <submittedName>
        <fullName evidence="4">P-loop containing nucleoside triphosphate hydrolase protein</fullName>
    </submittedName>
</protein>
<feature type="non-terminal residue" evidence="4">
    <location>
        <position position="1"/>
    </location>
</feature>
<keyword evidence="5" id="KW-1185">Reference proteome</keyword>
<feature type="non-terminal residue" evidence="4">
    <location>
        <position position="478"/>
    </location>
</feature>
<gene>
    <name evidence="4" type="ORF">B0T17DRAFT_477261</name>
</gene>
<dbReference type="Pfam" id="PF13086">
    <property type="entry name" value="AAA_11"/>
    <property type="match status" value="1"/>
</dbReference>
<evidence type="ECO:0000259" key="3">
    <source>
        <dbReference type="Pfam" id="PF13087"/>
    </source>
</evidence>
<sequence length="478" mass="54576">LRELDTDQWTAYMRLKSIPRGVCIVPGGAGAGKTRWSLLVAAMAQMRRPTKVLYLIDINKPLDDTASKMMRIYKDLGMKKNVIRMLKWPRELEKNGIEQKIREVEAQNKETEAGSEKSTKGKHEDEFRPPTLDEAACRHYMANKHTGKYSGVGYFLGIREIVAHDPVLRFSQGPENFSYAMKNLYRDVLGEADFIATTPVAAFCHFDGMFKPDLVFLDECGHARELSTLIPIAFFDPAAWFFVGDYRQTSPYVGCRDEECDPLHMSMMERIAKSGPTPLIRTQLLTNHRAWGDLQRLASQLFYGGRMRSDRPDGENFPASLRNLHEYFESFRTEQDFQAERSRVPRFVVHAGGREEEVCRSFWNPTHHQWVMNCVMQLLHAPWFLQTDGSAKGTILIVSPYREGADKYKAAVEAIEPPEMRERVQARTVGTVQGAEADVVFVDMAKQRASPHTNDPKRLCVALTRAKQAEIIMMSERM</sequence>
<dbReference type="InterPro" id="IPR045055">
    <property type="entry name" value="DNA2/NAM7-like"/>
</dbReference>
<keyword evidence="4" id="KW-0378">Hydrolase</keyword>
<accession>A0AA39WB26</accession>
<reference evidence="4" key="1">
    <citation type="submission" date="2023-06" db="EMBL/GenBank/DDBJ databases">
        <title>Genome-scale phylogeny and comparative genomics of the fungal order Sordariales.</title>
        <authorList>
            <consortium name="Lawrence Berkeley National Laboratory"/>
            <person name="Hensen N."/>
            <person name="Bonometti L."/>
            <person name="Westerberg I."/>
            <person name="Brannstrom I.O."/>
            <person name="Guillou S."/>
            <person name="Cros-Aarteil S."/>
            <person name="Calhoun S."/>
            <person name="Haridas S."/>
            <person name="Kuo A."/>
            <person name="Mondo S."/>
            <person name="Pangilinan J."/>
            <person name="Riley R."/>
            <person name="LaButti K."/>
            <person name="Andreopoulos B."/>
            <person name="Lipzen A."/>
            <person name="Chen C."/>
            <person name="Yanf M."/>
            <person name="Daum C."/>
            <person name="Ng V."/>
            <person name="Clum A."/>
            <person name="Steindorff A."/>
            <person name="Ohm R."/>
            <person name="Martin F."/>
            <person name="Silar P."/>
            <person name="Natvig D."/>
            <person name="Lalanne C."/>
            <person name="Gautier V."/>
            <person name="Ament-velasquez S.L."/>
            <person name="Kruys A."/>
            <person name="Hutchinson M.I."/>
            <person name="Powell A.J."/>
            <person name="Barry K."/>
            <person name="Miller A.N."/>
            <person name="Grigoriev I.V."/>
            <person name="Debuchy R."/>
            <person name="Gladieux P."/>
            <person name="Thoren M.H."/>
            <person name="Johannesson H."/>
        </authorList>
    </citation>
    <scope>NUCLEOTIDE SEQUENCE</scope>
    <source>
        <strain evidence="4">SMH3391-2</strain>
    </source>
</reference>
<dbReference type="InterPro" id="IPR027417">
    <property type="entry name" value="P-loop_NTPase"/>
</dbReference>
<dbReference type="InterPro" id="IPR041679">
    <property type="entry name" value="DNA2/NAM7-like_C"/>
</dbReference>
<dbReference type="Pfam" id="PF13087">
    <property type="entry name" value="AAA_12"/>
    <property type="match status" value="1"/>
</dbReference>
<evidence type="ECO:0000313" key="4">
    <source>
        <dbReference type="EMBL" id="KAK0613122.1"/>
    </source>
</evidence>
<dbReference type="GO" id="GO:0004386">
    <property type="term" value="F:helicase activity"/>
    <property type="evidence" value="ECO:0007669"/>
    <property type="project" value="InterPro"/>
</dbReference>
<dbReference type="GO" id="GO:0016787">
    <property type="term" value="F:hydrolase activity"/>
    <property type="evidence" value="ECO:0007669"/>
    <property type="project" value="UniProtKB-KW"/>
</dbReference>
<dbReference type="Gene3D" id="3.40.50.300">
    <property type="entry name" value="P-loop containing nucleotide triphosphate hydrolases"/>
    <property type="match status" value="2"/>
</dbReference>